<accession>A0A6G0IZA0</accession>
<comment type="caution">
    <text evidence="2">The sequence shown here is derived from an EMBL/GenBank/DDBJ whole genome shotgun (WGS) entry which is preliminary data.</text>
</comment>
<feature type="region of interest" description="Disordered" evidence="1">
    <location>
        <begin position="97"/>
        <end position="136"/>
    </location>
</feature>
<dbReference type="EMBL" id="REGW02000005">
    <property type="protein sequence ID" value="KAE8296838.1"/>
    <property type="molecule type" value="Genomic_DNA"/>
</dbReference>
<evidence type="ECO:0000313" key="3">
    <source>
        <dbReference type="Proteomes" id="UP000424527"/>
    </source>
</evidence>
<reference evidence="2 3" key="1">
    <citation type="submission" date="2019-07" db="EMBL/GenBank/DDBJ databases">
        <title>Chromosome genome assembly for large yellow croaker.</title>
        <authorList>
            <person name="Xiao S."/>
        </authorList>
    </citation>
    <scope>NUCLEOTIDE SEQUENCE [LARGE SCALE GENOMIC DNA]</scope>
    <source>
        <strain evidence="2">JMULYC20181020</strain>
        <tissue evidence="2">Muscle</tissue>
    </source>
</reference>
<dbReference type="AlphaFoldDB" id="A0A6G0IZA0"/>
<organism evidence="2 3">
    <name type="scientific">Larimichthys crocea</name>
    <name type="common">Large yellow croaker</name>
    <name type="synonym">Pseudosciaena crocea</name>
    <dbReference type="NCBI Taxonomy" id="215358"/>
    <lineage>
        <taxon>Eukaryota</taxon>
        <taxon>Metazoa</taxon>
        <taxon>Chordata</taxon>
        <taxon>Craniata</taxon>
        <taxon>Vertebrata</taxon>
        <taxon>Euteleostomi</taxon>
        <taxon>Actinopterygii</taxon>
        <taxon>Neopterygii</taxon>
        <taxon>Teleostei</taxon>
        <taxon>Neoteleostei</taxon>
        <taxon>Acanthomorphata</taxon>
        <taxon>Eupercaria</taxon>
        <taxon>Sciaenidae</taxon>
        <taxon>Larimichthys</taxon>
    </lineage>
</organism>
<name>A0A6G0IZA0_LARCR</name>
<feature type="compositionally biased region" description="Polar residues" evidence="1">
    <location>
        <begin position="196"/>
        <end position="208"/>
    </location>
</feature>
<feature type="region of interest" description="Disordered" evidence="1">
    <location>
        <begin position="179"/>
        <end position="227"/>
    </location>
</feature>
<dbReference type="Proteomes" id="UP000424527">
    <property type="component" value="Unassembled WGS sequence"/>
</dbReference>
<evidence type="ECO:0000256" key="1">
    <source>
        <dbReference type="SAM" id="MobiDB-lite"/>
    </source>
</evidence>
<feature type="region of interest" description="Disordered" evidence="1">
    <location>
        <begin position="1"/>
        <end position="33"/>
    </location>
</feature>
<feature type="compositionally biased region" description="Basic residues" evidence="1">
    <location>
        <begin position="1"/>
        <end position="14"/>
    </location>
</feature>
<feature type="compositionally biased region" description="Basic and acidic residues" evidence="1">
    <location>
        <begin position="97"/>
        <end position="110"/>
    </location>
</feature>
<protein>
    <submittedName>
        <fullName evidence="2">Uncharacterized protein</fullName>
    </submittedName>
</protein>
<feature type="compositionally biased region" description="Basic and acidic residues" evidence="1">
    <location>
        <begin position="209"/>
        <end position="227"/>
    </location>
</feature>
<gene>
    <name evidence="2" type="ORF">D5F01_LYC05607</name>
</gene>
<sequence length="247" mass="27102">MVQPKSTRRPRTRQTSKQVNELPPSSEDEEENELCFHSVEITETRPSEASNITESQKKTSFEIDTLTGIDTTAGIDTPFGTGNLPELGPVEIELVEKEPVEGEPVEKGSVELETEGNLPFDHEPENGMEEEKDANEMEKENIAIEAETGTGELTEQLETSGGTLLTEETERAKECVPIANPPVSQSESQRDALQPATISGTNPAVETKNSNHEETVEPPRSRRQHFAEQKRLALCSSGYTGKPSSIL</sequence>
<evidence type="ECO:0000313" key="2">
    <source>
        <dbReference type="EMBL" id="KAE8296838.1"/>
    </source>
</evidence>
<proteinExistence type="predicted"/>
<keyword evidence="3" id="KW-1185">Reference proteome</keyword>